<name>A0A0F9IXB4_9ZZZZ</name>
<dbReference type="EMBL" id="LAZR01017949">
    <property type="protein sequence ID" value="KKL98335.1"/>
    <property type="molecule type" value="Genomic_DNA"/>
</dbReference>
<comment type="caution">
    <text evidence="1">The sequence shown here is derived from an EMBL/GenBank/DDBJ whole genome shotgun (WGS) entry which is preliminary data.</text>
</comment>
<evidence type="ECO:0000313" key="1">
    <source>
        <dbReference type="EMBL" id="KKL98335.1"/>
    </source>
</evidence>
<proteinExistence type="predicted"/>
<sequence length="100" mass="11892">MQPAIKMALRVARQGSDYLKAHFERQEPTGKDDDERRLQLDRVEQSIYDNFAEQLEKAWNNYLMTVTTRLIDMAWQMVIGTRWVDDDFIGSLLQRKLEGW</sequence>
<accession>A0A0F9IXB4</accession>
<feature type="non-terminal residue" evidence="1">
    <location>
        <position position="100"/>
    </location>
</feature>
<protein>
    <submittedName>
        <fullName evidence="1">Uncharacterized protein</fullName>
    </submittedName>
</protein>
<gene>
    <name evidence="1" type="ORF">LCGC14_1825480</name>
</gene>
<dbReference type="AlphaFoldDB" id="A0A0F9IXB4"/>
<reference evidence="1" key="1">
    <citation type="journal article" date="2015" name="Nature">
        <title>Complex archaea that bridge the gap between prokaryotes and eukaryotes.</title>
        <authorList>
            <person name="Spang A."/>
            <person name="Saw J.H."/>
            <person name="Jorgensen S.L."/>
            <person name="Zaremba-Niedzwiedzka K."/>
            <person name="Martijn J."/>
            <person name="Lind A.E."/>
            <person name="van Eijk R."/>
            <person name="Schleper C."/>
            <person name="Guy L."/>
            <person name="Ettema T.J."/>
        </authorList>
    </citation>
    <scope>NUCLEOTIDE SEQUENCE</scope>
</reference>
<organism evidence="1">
    <name type="scientific">marine sediment metagenome</name>
    <dbReference type="NCBI Taxonomy" id="412755"/>
    <lineage>
        <taxon>unclassified sequences</taxon>
        <taxon>metagenomes</taxon>
        <taxon>ecological metagenomes</taxon>
    </lineage>
</organism>